<proteinExistence type="predicted"/>
<accession>A0AAV5NPE8</accession>
<organism evidence="3 4">
    <name type="scientific">Vibrio penaeicida</name>
    <dbReference type="NCBI Taxonomy" id="104609"/>
    <lineage>
        <taxon>Bacteria</taxon>
        <taxon>Pseudomonadati</taxon>
        <taxon>Pseudomonadota</taxon>
        <taxon>Gammaproteobacteria</taxon>
        <taxon>Vibrionales</taxon>
        <taxon>Vibrionaceae</taxon>
        <taxon>Vibrio</taxon>
    </lineage>
</organism>
<dbReference type="AlphaFoldDB" id="A0AAV5NPE8"/>
<dbReference type="GO" id="GO:0016620">
    <property type="term" value="F:oxidoreductase activity, acting on the aldehyde or oxo group of donors, NAD or NADP as acceptor"/>
    <property type="evidence" value="ECO:0007669"/>
    <property type="project" value="InterPro"/>
</dbReference>
<gene>
    <name evidence="3" type="primary">aldH</name>
    <name evidence="3" type="ORF">GCM10007932_14880</name>
</gene>
<evidence type="ECO:0000256" key="1">
    <source>
        <dbReference type="ARBA" id="ARBA00023002"/>
    </source>
</evidence>
<keyword evidence="4" id="KW-1185">Reference proteome</keyword>
<keyword evidence="1" id="KW-0560">Oxidoreductase</keyword>
<dbReference type="InterPro" id="IPR016162">
    <property type="entry name" value="Ald_DH_N"/>
</dbReference>
<dbReference type="InterPro" id="IPR015590">
    <property type="entry name" value="Aldehyde_DH_dom"/>
</dbReference>
<dbReference type="Gene3D" id="3.40.605.10">
    <property type="entry name" value="Aldehyde Dehydrogenase, Chain A, domain 1"/>
    <property type="match status" value="2"/>
</dbReference>
<evidence type="ECO:0000313" key="4">
    <source>
        <dbReference type="Proteomes" id="UP001156690"/>
    </source>
</evidence>
<comment type="caution">
    <text evidence="3">The sequence shown here is derived from an EMBL/GenBank/DDBJ whole genome shotgun (WGS) entry which is preliminary data.</text>
</comment>
<protein>
    <submittedName>
        <fullName evidence="3">2,5-dioxovalerate dehydrogenase</fullName>
    </submittedName>
</protein>
<evidence type="ECO:0000259" key="2">
    <source>
        <dbReference type="Pfam" id="PF00171"/>
    </source>
</evidence>
<evidence type="ECO:0000313" key="3">
    <source>
        <dbReference type="EMBL" id="GLQ72128.1"/>
    </source>
</evidence>
<name>A0AAV5NPE8_9VIBR</name>
<dbReference type="CDD" id="cd07129">
    <property type="entry name" value="ALDH_KGSADH"/>
    <property type="match status" value="1"/>
</dbReference>
<dbReference type="InterPro" id="IPR016161">
    <property type="entry name" value="Ald_DH/histidinol_DH"/>
</dbReference>
<dbReference type="Pfam" id="PF00171">
    <property type="entry name" value="Aldedh"/>
    <property type="match status" value="1"/>
</dbReference>
<dbReference type="PANTHER" id="PTHR43353">
    <property type="entry name" value="SUCCINATE-SEMIALDEHYDE DEHYDROGENASE, MITOCHONDRIAL"/>
    <property type="match status" value="1"/>
</dbReference>
<reference evidence="4" key="1">
    <citation type="journal article" date="2019" name="Int. J. Syst. Evol. Microbiol.">
        <title>The Global Catalogue of Microorganisms (GCM) 10K type strain sequencing project: providing services to taxonomists for standard genome sequencing and annotation.</title>
        <authorList>
            <consortium name="The Broad Institute Genomics Platform"/>
            <consortium name="The Broad Institute Genome Sequencing Center for Infectious Disease"/>
            <person name="Wu L."/>
            <person name="Ma J."/>
        </authorList>
    </citation>
    <scope>NUCLEOTIDE SEQUENCE [LARGE SCALE GENOMIC DNA]</scope>
    <source>
        <strain evidence="4">NBRC 15640</strain>
    </source>
</reference>
<feature type="domain" description="Aldehyde dehydrogenase" evidence="2">
    <location>
        <begin position="13"/>
        <end position="423"/>
    </location>
</feature>
<dbReference type="RefSeq" id="WP_126609943.1">
    <property type="nucleotide sequence ID" value="NZ_AP025145.1"/>
</dbReference>
<dbReference type="EMBL" id="BSNX01000012">
    <property type="protein sequence ID" value="GLQ72128.1"/>
    <property type="molecule type" value="Genomic_DNA"/>
</dbReference>
<dbReference type="InterPro" id="IPR050740">
    <property type="entry name" value="Aldehyde_DH_Superfamily"/>
</dbReference>
<sequence>MANLGQIVIGGAWESGEENPIYATNPKSNQPLPQAFHSASLSQTERACTEAGNASAEFSKTAHTKRGDFLRAIGEGLQSREPDIVQFGTLETGLPEARLKGELQRTIGQLNLFADLLVSGRAFETLHDEPLPDRAPLPRPDLRLVKRAIGPIAVFGASNFPLAFSVAGGDTASAFAAGCPVIVKAHSSHPYLSYFAASAITEAVKKTDMPAGVFSMVYGSGNTVGSQLVTHPAVKGVGFTGSKQGGLALNKLAQSRNVPIPVFAEMSSVNPVFLSAKSLAEHSELLAKGLSDSVCLGAGQFCTNPGLVLVCEGSETEPFVQKLTVNTHAQPAQTMLNKGICQAYYAGVERLESLGATVLKSSMNTKSGADTSIDSSENQCEPALYRISGKQFLAAPNDWQPEVFGASTLVVVAKNEAEILAILQTLEGQLTVTFWLDAEDDPDVHQPLISQAEQIAGRIIFNGFPTGVEVCQSMVHGGPYPATTNGQFTSVGSTAIERWLRPVCFQNAPDWV</sequence>
<dbReference type="SUPFAM" id="SSF53720">
    <property type="entry name" value="ALDH-like"/>
    <property type="match status" value="1"/>
</dbReference>
<dbReference type="InterPro" id="IPR044151">
    <property type="entry name" value="ALDH_KGSADH"/>
</dbReference>
<dbReference type="PANTHER" id="PTHR43353:SF3">
    <property type="entry name" value="ALDEHYDE DEHYDROGENASE-RELATED"/>
    <property type="match status" value="1"/>
</dbReference>
<dbReference type="Proteomes" id="UP001156690">
    <property type="component" value="Unassembled WGS sequence"/>
</dbReference>